<keyword evidence="2" id="KW-1185">Reference proteome</keyword>
<feature type="non-terminal residue" evidence="1">
    <location>
        <position position="69"/>
    </location>
</feature>
<accession>A0A139GTJ7</accession>
<dbReference type="AlphaFoldDB" id="A0A139GTJ7"/>
<reference evidence="1 2" key="1">
    <citation type="submission" date="2015-07" db="EMBL/GenBank/DDBJ databases">
        <title>Comparative genomics of the Sigatoka disease complex on banana suggests a link between parallel evolutionary changes in Pseudocercospora fijiensis and Pseudocercospora eumusae and increased virulence on the banana host.</title>
        <authorList>
            <person name="Chang T.-C."/>
            <person name="Salvucci A."/>
            <person name="Crous P.W."/>
            <person name="Stergiopoulos I."/>
        </authorList>
    </citation>
    <scope>NUCLEOTIDE SEQUENCE [LARGE SCALE GENOMIC DNA]</scope>
    <source>
        <strain evidence="1 2">CBS 114824</strain>
    </source>
</reference>
<comment type="caution">
    <text evidence="1">The sequence shown here is derived from an EMBL/GenBank/DDBJ whole genome shotgun (WGS) entry which is preliminary data.</text>
</comment>
<name>A0A139GTJ7_9PEZI</name>
<dbReference type="Proteomes" id="UP000070133">
    <property type="component" value="Unassembled WGS sequence"/>
</dbReference>
<dbReference type="EMBL" id="LFZN01000497">
    <property type="protein sequence ID" value="KXS93511.1"/>
    <property type="molecule type" value="Genomic_DNA"/>
</dbReference>
<evidence type="ECO:0000313" key="2">
    <source>
        <dbReference type="Proteomes" id="UP000070133"/>
    </source>
</evidence>
<proteinExistence type="predicted"/>
<protein>
    <submittedName>
        <fullName evidence="1">Uncharacterized protein</fullName>
    </submittedName>
</protein>
<organism evidence="1 2">
    <name type="scientific">Pseudocercospora eumusae</name>
    <dbReference type="NCBI Taxonomy" id="321146"/>
    <lineage>
        <taxon>Eukaryota</taxon>
        <taxon>Fungi</taxon>
        <taxon>Dikarya</taxon>
        <taxon>Ascomycota</taxon>
        <taxon>Pezizomycotina</taxon>
        <taxon>Dothideomycetes</taxon>
        <taxon>Dothideomycetidae</taxon>
        <taxon>Mycosphaerellales</taxon>
        <taxon>Mycosphaerellaceae</taxon>
        <taxon>Pseudocercospora</taxon>
    </lineage>
</organism>
<evidence type="ECO:0000313" key="1">
    <source>
        <dbReference type="EMBL" id="KXS93511.1"/>
    </source>
</evidence>
<gene>
    <name evidence="1" type="ORF">AC578_4970</name>
</gene>
<sequence length="69" mass="8416">MQRFNRLLVQLKKRERLIFLLRIKNLRVCTYIYAGIDVSNNLRSYVKSYYLRDGYTLRDTKRGRKIAED</sequence>